<evidence type="ECO:0000313" key="2">
    <source>
        <dbReference type="EMBL" id="OGI41213.1"/>
    </source>
</evidence>
<accession>A0A1F6T7V8</accession>
<name>A0A1F6T7V8_9PROT</name>
<reference evidence="2 3" key="1">
    <citation type="journal article" date="2016" name="Nat. Commun.">
        <title>Thousands of microbial genomes shed light on interconnected biogeochemical processes in an aquifer system.</title>
        <authorList>
            <person name="Anantharaman K."/>
            <person name="Brown C.T."/>
            <person name="Hug L.A."/>
            <person name="Sharon I."/>
            <person name="Castelle C.J."/>
            <person name="Probst A.J."/>
            <person name="Thomas B.C."/>
            <person name="Singh A."/>
            <person name="Wilkins M.J."/>
            <person name="Karaoz U."/>
            <person name="Brodie E.L."/>
            <person name="Williams K.H."/>
            <person name="Hubbard S.S."/>
            <person name="Banfield J.F."/>
        </authorList>
    </citation>
    <scope>NUCLEOTIDE SEQUENCE [LARGE SCALE GENOMIC DNA]</scope>
</reference>
<organism evidence="2 3">
    <name type="scientific">Candidatus Muproteobacteria bacterium RBG_16_62_13</name>
    <dbReference type="NCBI Taxonomy" id="1817756"/>
    <lineage>
        <taxon>Bacteria</taxon>
        <taxon>Pseudomonadati</taxon>
        <taxon>Pseudomonadota</taxon>
        <taxon>Candidatus Muproteobacteria</taxon>
    </lineage>
</organism>
<dbReference type="NCBIfam" id="TIGR02001">
    <property type="entry name" value="gcw_chp"/>
    <property type="match status" value="1"/>
</dbReference>
<evidence type="ECO:0000256" key="1">
    <source>
        <dbReference type="SAM" id="SignalP"/>
    </source>
</evidence>
<dbReference type="Proteomes" id="UP000178379">
    <property type="component" value="Unassembled WGS sequence"/>
</dbReference>
<dbReference type="InterPro" id="IPR010239">
    <property type="entry name" value="CHP02001"/>
</dbReference>
<proteinExistence type="predicted"/>
<sequence length="241" mass="25487">MQKVILVTSLLAATSAMAADKSPFTSNVALTTNYVWRGVSQSAENLAIQGGIDYAHSGGFYLGTWGSNVNFGNVAVTSALGDGASMELDIYGGYKFKAGPLDMDIGFLNYRYPGANSSLKYDFTEIYVGAGYGPFTAKFSNASNYQGTTTKSGTYLDLGAEFDLKFAKLALHFGKSGGDGIVATFGKKYTDYKIGLTKEIGGFTFGVAYTDTNLKTGDAGFVNKGVSASDGMFFLTVSKSM</sequence>
<dbReference type="Pfam" id="PF09694">
    <property type="entry name" value="Gcw_chp"/>
    <property type="match status" value="1"/>
</dbReference>
<comment type="caution">
    <text evidence="2">The sequence shown here is derived from an EMBL/GenBank/DDBJ whole genome shotgun (WGS) entry which is preliminary data.</text>
</comment>
<dbReference type="STRING" id="1817756.A2140_05720"/>
<dbReference type="AlphaFoldDB" id="A0A1F6T7V8"/>
<feature type="signal peptide" evidence="1">
    <location>
        <begin position="1"/>
        <end position="18"/>
    </location>
</feature>
<dbReference type="EMBL" id="MFSQ01000030">
    <property type="protein sequence ID" value="OGI41213.1"/>
    <property type="molecule type" value="Genomic_DNA"/>
</dbReference>
<keyword evidence="1" id="KW-0732">Signal</keyword>
<gene>
    <name evidence="2" type="ORF">A2140_05720</name>
</gene>
<evidence type="ECO:0000313" key="3">
    <source>
        <dbReference type="Proteomes" id="UP000178379"/>
    </source>
</evidence>
<feature type="chain" id="PRO_5009526586" evidence="1">
    <location>
        <begin position="19"/>
        <end position="241"/>
    </location>
</feature>
<protein>
    <submittedName>
        <fullName evidence="2">Uncharacterized protein</fullName>
    </submittedName>
</protein>